<dbReference type="Proteomes" id="UP000076717">
    <property type="component" value="Unassembled WGS sequence"/>
</dbReference>
<gene>
    <name evidence="2" type="primary">cypM</name>
    <name evidence="2" type="ORF">ACH61_01505</name>
    <name evidence="3" type="ORF">GSU10_01030</name>
</gene>
<dbReference type="AlphaFoldDB" id="A0A166HYU8"/>
<dbReference type="InterPro" id="IPR041698">
    <property type="entry name" value="Methyltransf_25"/>
</dbReference>
<dbReference type="EMBL" id="LIIN01000042">
    <property type="protein sequence ID" value="KZX21363.1"/>
    <property type="molecule type" value="Genomic_DNA"/>
</dbReference>
<proteinExistence type="predicted"/>
<keyword evidence="2" id="KW-0489">Methyltransferase</keyword>
<evidence type="ECO:0000259" key="1">
    <source>
        <dbReference type="Pfam" id="PF13649"/>
    </source>
</evidence>
<dbReference type="OrthoDB" id="3172472at2"/>
<evidence type="ECO:0000313" key="2">
    <source>
        <dbReference type="EMBL" id="KZX21363.1"/>
    </source>
</evidence>
<dbReference type="EC" id="2.1.1.-" evidence="2"/>
<feature type="domain" description="Methyltransferase" evidence="1">
    <location>
        <begin position="46"/>
        <end position="139"/>
    </location>
</feature>
<dbReference type="SUPFAM" id="SSF53335">
    <property type="entry name" value="S-adenosyl-L-methionine-dependent methyltransferases"/>
    <property type="match status" value="1"/>
</dbReference>
<organism evidence="2 4">
    <name type="scientific">Rathayibacter tanaceti</name>
    <dbReference type="NCBI Taxonomy" id="1671680"/>
    <lineage>
        <taxon>Bacteria</taxon>
        <taxon>Bacillati</taxon>
        <taxon>Actinomycetota</taxon>
        <taxon>Actinomycetes</taxon>
        <taxon>Micrococcales</taxon>
        <taxon>Microbacteriaceae</taxon>
        <taxon>Rathayibacter</taxon>
    </lineage>
</organism>
<name>A0A166HYU8_9MICO</name>
<dbReference type="Pfam" id="PF13649">
    <property type="entry name" value="Methyltransf_25"/>
    <property type="match status" value="1"/>
</dbReference>
<dbReference type="InterPro" id="IPR029063">
    <property type="entry name" value="SAM-dependent_MTases_sf"/>
</dbReference>
<evidence type="ECO:0000313" key="5">
    <source>
        <dbReference type="Proteomes" id="UP000465031"/>
    </source>
</evidence>
<accession>A0A166HYU8</accession>
<dbReference type="CDD" id="cd02440">
    <property type="entry name" value="AdoMet_MTases"/>
    <property type="match status" value="1"/>
</dbReference>
<dbReference type="KEGG" id="rte:GSU10_01030"/>
<reference evidence="5" key="2">
    <citation type="submission" date="2019-12" db="EMBL/GenBank/DDBJ databases">
        <title>Complete and draft genome sequences of new strains and members of some known species of the genus Rathayibacter isolated from plants.</title>
        <authorList>
            <person name="Tarlachkov S.V."/>
            <person name="Starodumova I.P."/>
            <person name="Dorofeeva L.V."/>
            <person name="Prisyazhnaya N.V."/>
            <person name="Leyn S."/>
            <person name="Zlamal J."/>
            <person name="Elan M."/>
            <person name="Osterman A.L."/>
            <person name="Nadler S."/>
            <person name="Subbotin S.A."/>
            <person name="Evtushenko L.I."/>
        </authorList>
    </citation>
    <scope>NUCLEOTIDE SEQUENCE [LARGE SCALE GENOMIC DNA]</scope>
    <source>
        <strain evidence="5">VKM Ac-2761</strain>
    </source>
</reference>
<reference evidence="3" key="3">
    <citation type="submission" date="2019-12" db="EMBL/GenBank/DDBJ databases">
        <title>Complete and Draft Genome Sequences of New Strains and Members of Some Known Species of the Genus Rathayibacter isolated from Plants.</title>
        <authorList>
            <person name="Tarlachkov S.V."/>
            <person name="Starodumova I.P."/>
            <person name="Dorofeeva L.V."/>
            <person name="Prisyazhnaya N.V."/>
            <person name="Leyn S.A."/>
            <person name="Zlamal J.E."/>
            <person name="Elane M.L."/>
            <person name="Osterman A.L."/>
            <person name="Nadler S.A."/>
            <person name="Subbotin S.A."/>
            <person name="Evtushenko L.I."/>
        </authorList>
    </citation>
    <scope>NUCLEOTIDE SEQUENCE</scope>
    <source>
        <strain evidence="3">VKM Ac-2761</strain>
    </source>
</reference>
<dbReference type="Proteomes" id="UP000465031">
    <property type="component" value="Chromosome"/>
</dbReference>
<protein>
    <submittedName>
        <fullName evidence="2">Cypemycin methyltransferase</fullName>
        <ecNumber evidence="2">2.1.1.-</ecNumber>
    </submittedName>
    <submittedName>
        <fullName evidence="3">Methyltransferase domain-containing protein</fullName>
    </submittedName>
</protein>
<keyword evidence="4" id="KW-1185">Reference proteome</keyword>
<reference evidence="2 4" key="1">
    <citation type="submission" date="2015-08" db="EMBL/GenBank/DDBJ databases">
        <title>Draft Genome Sequence of Rathayibacter sp. Strain VKM Ac-2596 Isolated from Leaf Gall Induced by Plant-Parasitic Nematodes.</title>
        <authorList>
            <person name="Vasilenko O.V."/>
            <person name="Starodumova I.P."/>
            <person name="Tarlachkov S.V."/>
            <person name="Dorofeeva L.V."/>
            <person name="Evtushenko L.I."/>
        </authorList>
    </citation>
    <scope>NUCLEOTIDE SEQUENCE [LARGE SCALE GENOMIC DNA]</scope>
    <source>
        <strain evidence="2 4">VKM Ac-2596</strain>
    </source>
</reference>
<dbReference type="GO" id="GO:0008168">
    <property type="term" value="F:methyltransferase activity"/>
    <property type="evidence" value="ECO:0007669"/>
    <property type="project" value="UniProtKB-KW"/>
</dbReference>
<dbReference type="GO" id="GO:0032259">
    <property type="term" value="P:methylation"/>
    <property type="evidence" value="ECO:0007669"/>
    <property type="project" value="UniProtKB-KW"/>
</dbReference>
<dbReference type="RefSeq" id="WP_082845082.1">
    <property type="nucleotide sequence ID" value="NZ_CP047186.1"/>
</dbReference>
<keyword evidence="2" id="KW-0808">Transferase</keyword>
<sequence length="249" mass="26947">MTTATEGNGTYTGLVAELHDRMYPDALGDIAQLVACLQRVAPGPRVMEFGIGSGRAALPLAEAGLEVSGVEISSDMLRLLAERDTEKRITARRASFIDDELEGEYDGVTLLLNTLLVATTAEQQLAVLRNARRCLAPGGVLLVECFTPSRYHGLTAPAMSLRDLGDGDVVIEQYTVEPSLQLLVSQNLVFVGEKRSTYTQVLRYVFPAELDSAARLAGLEPLGRMADWQGAPVTAASERFISAYRRSAE</sequence>
<dbReference type="Gene3D" id="3.40.50.150">
    <property type="entry name" value="Vaccinia Virus protein VP39"/>
    <property type="match status" value="1"/>
</dbReference>
<evidence type="ECO:0000313" key="4">
    <source>
        <dbReference type="Proteomes" id="UP000076717"/>
    </source>
</evidence>
<evidence type="ECO:0000313" key="3">
    <source>
        <dbReference type="EMBL" id="QHC54385.1"/>
    </source>
</evidence>
<dbReference type="EMBL" id="CP047186">
    <property type="protein sequence ID" value="QHC54385.1"/>
    <property type="molecule type" value="Genomic_DNA"/>
</dbReference>